<dbReference type="Pfam" id="PF02770">
    <property type="entry name" value="Acyl-CoA_dh_M"/>
    <property type="match status" value="1"/>
</dbReference>
<proteinExistence type="inferred from homology"/>
<dbReference type="InterPro" id="IPR052161">
    <property type="entry name" value="Mycobact_Acyl-CoA_DH"/>
</dbReference>
<feature type="domain" description="Acyl-CoA dehydrogenase/oxidase N-terminal" evidence="8">
    <location>
        <begin position="6"/>
        <end position="96"/>
    </location>
</feature>
<evidence type="ECO:0000313" key="10">
    <source>
        <dbReference type="Proteomes" id="UP001604282"/>
    </source>
</evidence>
<dbReference type="Gene3D" id="1.20.140.10">
    <property type="entry name" value="Butyryl-CoA Dehydrogenase, subunit A, domain 3"/>
    <property type="match status" value="2"/>
</dbReference>
<dbReference type="SUPFAM" id="SSF47203">
    <property type="entry name" value="Acyl-CoA dehydrogenase C-terminal domain-like"/>
    <property type="match status" value="2"/>
</dbReference>
<evidence type="ECO:0000259" key="6">
    <source>
        <dbReference type="Pfam" id="PF00441"/>
    </source>
</evidence>
<dbReference type="InterPro" id="IPR036250">
    <property type="entry name" value="AcylCo_DH-like_C"/>
</dbReference>
<keyword evidence="10" id="KW-1185">Reference proteome</keyword>
<dbReference type="SUPFAM" id="SSF56645">
    <property type="entry name" value="Acyl-CoA dehydrogenase NM domain-like"/>
    <property type="match status" value="2"/>
</dbReference>
<evidence type="ECO:0000256" key="2">
    <source>
        <dbReference type="ARBA" id="ARBA00009347"/>
    </source>
</evidence>
<accession>A0ABW7C687</accession>
<dbReference type="PANTHER" id="PTHR43292">
    <property type="entry name" value="ACYL-COA DEHYDROGENASE"/>
    <property type="match status" value="1"/>
</dbReference>
<evidence type="ECO:0000256" key="5">
    <source>
        <dbReference type="ARBA" id="ARBA00023002"/>
    </source>
</evidence>
<keyword evidence="5 9" id="KW-0560">Oxidoreductase</keyword>
<evidence type="ECO:0000259" key="7">
    <source>
        <dbReference type="Pfam" id="PF02770"/>
    </source>
</evidence>
<dbReference type="Gene3D" id="2.40.110.10">
    <property type="entry name" value="Butyryl-CoA Dehydrogenase, subunit A, domain 2"/>
    <property type="match status" value="1"/>
</dbReference>
<comment type="cofactor">
    <cofactor evidence="1">
        <name>FAD</name>
        <dbReference type="ChEBI" id="CHEBI:57692"/>
    </cofactor>
</comment>
<sequence length="743" mass="77070">MGIAITHEQRDLARSVRAWLTRAAPPEELRRWLDAPEPPRGRPGHWDAAAAQGLLGIHVPEEHGGGGGGLDDLAVVVEETARALLPGPYLPTVLAAALLHHAAPLHPADRPEPGPAGPGTLLADLAEGRRTGAVALGGTGTLTAVRTGTGYLLDGTAPPVLGAGQADLLLLQAATADGTVWLAVDTPGAPGAPAGTGPAVRAHASADPTRPTAEVTAAALRVPAGRALALDTGLAHDLAAVLFAADACGTAARAVETAAEHARTREQFGRPIGQFQGVKHLCADMLVRLEQARALTWDAARAAHDPARPLVAALAAATALDAAHGCAKDCIQILGGIGFTWEHDAHLLLRRALVARQLLGTGDRFRLDALRHAAGGLRRGLRLDLPAAAEPYRAAAREALGAARGLDPAAARRALAPTGYAAPHLPEPYGLGAGPLQQLAVQRELDEAGIVVAGLGIATWVVPSLLAHGSPAQQERHLGPTLRGEQRWCQLFSEPGAGSDLASLRTRAERAGDGSWRITGQKVWTSAAQGADHGILLARTDPDAPKHRGLTYFLVDMRNTPGIDIRPLKEITGDSLFNEVWFDDAVLPADAVVGEVNDGWRVARNTLGNERVHMADQVVFDTGLEALIKASAEADGSVRARTGALLAEAHALACIGLRTTLLQVSGLEPGAGASVRKLVQTLHQQKTAELALELLGPDGAVCEGPGAAAVHGVLMSRCLTIAGGTTQVQLNVVAERLLGLPRD</sequence>
<dbReference type="EMBL" id="JBICZW010000039">
    <property type="protein sequence ID" value="MFG3194094.1"/>
    <property type="molecule type" value="Genomic_DNA"/>
</dbReference>
<evidence type="ECO:0000256" key="3">
    <source>
        <dbReference type="ARBA" id="ARBA00022630"/>
    </source>
</evidence>
<feature type="domain" description="Acyl-CoA oxidase/dehydrogenase middle" evidence="7">
    <location>
        <begin position="489"/>
        <end position="573"/>
    </location>
</feature>
<reference evidence="9 10" key="1">
    <citation type="submission" date="2024-10" db="EMBL/GenBank/DDBJ databases">
        <title>The Natural Products Discovery Center: Release of the First 8490 Sequenced Strains for Exploring Actinobacteria Biosynthetic Diversity.</title>
        <authorList>
            <person name="Kalkreuter E."/>
            <person name="Kautsar S.A."/>
            <person name="Yang D."/>
            <person name="Bader C.D."/>
            <person name="Teijaro C.N."/>
            <person name="Fluegel L."/>
            <person name="Davis C.M."/>
            <person name="Simpson J.R."/>
            <person name="Lauterbach L."/>
            <person name="Steele A.D."/>
            <person name="Gui C."/>
            <person name="Meng S."/>
            <person name="Li G."/>
            <person name="Viehrig K."/>
            <person name="Ye F."/>
            <person name="Su P."/>
            <person name="Kiefer A.F."/>
            <person name="Nichols A."/>
            <person name="Cepeda A.J."/>
            <person name="Yan W."/>
            <person name="Fan B."/>
            <person name="Jiang Y."/>
            <person name="Adhikari A."/>
            <person name="Zheng C.-J."/>
            <person name="Schuster L."/>
            <person name="Cowan T.M."/>
            <person name="Smanski M.J."/>
            <person name="Chevrette M.G."/>
            <person name="De Carvalho L.P.S."/>
            <person name="Shen B."/>
        </authorList>
    </citation>
    <scope>NUCLEOTIDE SEQUENCE [LARGE SCALE GENOMIC DNA]</scope>
    <source>
        <strain evidence="9 10">NPDC048229</strain>
    </source>
</reference>
<feature type="domain" description="Acyl-CoA dehydrogenase/oxidase N-terminal" evidence="8">
    <location>
        <begin position="407"/>
        <end position="485"/>
    </location>
</feature>
<dbReference type="Proteomes" id="UP001604282">
    <property type="component" value="Unassembled WGS sequence"/>
</dbReference>
<feature type="domain" description="Acyl-CoA dehydrogenase/oxidase C-terminal" evidence="6">
    <location>
        <begin position="597"/>
        <end position="738"/>
    </location>
</feature>
<dbReference type="InterPro" id="IPR046373">
    <property type="entry name" value="Acyl-CoA_Oxase/DH_mid-dom_sf"/>
</dbReference>
<dbReference type="InterPro" id="IPR009100">
    <property type="entry name" value="AcylCoA_DH/oxidase_NM_dom_sf"/>
</dbReference>
<dbReference type="GO" id="GO:0016491">
    <property type="term" value="F:oxidoreductase activity"/>
    <property type="evidence" value="ECO:0007669"/>
    <property type="project" value="UniProtKB-KW"/>
</dbReference>
<dbReference type="EC" id="1.3.8.-" evidence="9"/>
<dbReference type="InterPro" id="IPR006091">
    <property type="entry name" value="Acyl-CoA_Oxase/DH_mid-dom"/>
</dbReference>
<keyword evidence="4" id="KW-0274">FAD</keyword>
<dbReference type="InterPro" id="IPR013786">
    <property type="entry name" value="AcylCoA_DH/ox_N"/>
</dbReference>
<dbReference type="Gene3D" id="1.10.540.10">
    <property type="entry name" value="Acyl-CoA dehydrogenase/oxidase, N-terminal domain"/>
    <property type="match status" value="2"/>
</dbReference>
<name>A0ABW7C687_9ACTN</name>
<dbReference type="InterPro" id="IPR009075">
    <property type="entry name" value="AcylCo_DH/oxidase_C"/>
</dbReference>
<keyword evidence="3" id="KW-0285">Flavoprotein</keyword>
<dbReference type="PANTHER" id="PTHR43292:SF4">
    <property type="entry name" value="ACYL-COA DEHYDROGENASE FADE34"/>
    <property type="match status" value="1"/>
</dbReference>
<protein>
    <submittedName>
        <fullName evidence="9">Acyl-CoA dehydrogenase</fullName>
        <ecNumber evidence="9">1.3.8.-</ecNumber>
    </submittedName>
</protein>
<dbReference type="Pfam" id="PF02771">
    <property type="entry name" value="Acyl-CoA_dh_N"/>
    <property type="match status" value="2"/>
</dbReference>
<evidence type="ECO:0000256" key="4">
    <source>
        <dbReference type="ARBA" id="ARBA00022827"/>
    </source>
</evidence>
<feature type="domain" description="Acyl-CoA dehydrogenase/oxidase C-terminal" evidence="6">
    <location>
        <begin position="241"/>
        <end position="366"/>
    </location>
</feature>
<dbReference type="InterPro" id="IPR037069">
    <property type="entry name" value="AcylCoA_DH/ox_N_sf"/>
</dbReference>
<gene>
    <name evidence="9" type="ORF">ACGFYS_34845</name>
</gene>
<comment type="caution">
    <text evidence="9">The sequence shown here is derived from an EMBL/GenBank/DDBJ whole genome shotgun (WGS) entry which is preliminary data.</text>
</comment>
<evidence type="ECO:0000313" key="9">
    <source>
        <dbReference type="EMBL" id="MFG3194094.1"/>
    </source>
</evidence>
<evidence type="ECO:0000259" key="8">
    <source>
        <dbReference type="Pfam" id="PF02771"/>
    </source>
</evidence>
<dbReference type="Pfam" id="PF00441">
    <property type="entry name" value="Acyl-CoA_dh_1"/>
    <property type="match status" value="2"/>
</dbReference>
<comment type="similarity">
    <text evidence="2">Belongs to the acyl-CoA dehydrogenase family.</text>
</comment>
<dbReference type="RefSeq" id="WP_392016635.1">
    <property type="nucleotide sequence ID" value="NZ_JBIBSS010000038.1"/>
</dbReference>
<organism evidence="9 10">
    <name type="scientific">Streptomyces omiyaensis</name>
    <dbReference type="NCBI Taxonomy" id="68247"/>
    <lineage>
        <taxon>Bacteria</taxon>
        <taxon>Bacillati</taxon>
        <taxon>Actinomycetota</taxon>
        <taxon>Actinomycetes</taxon>
        <taxon>Kitasatosporales</taxon>
        <taxon>Streptomycetaceae</taxon>
        <taxon>Streptomyces</taxon>
    </lineage>
</organism>
<evidence type="ECO:0000256" key="1">
    <source>
        <dbReference type="ARBA" id="ARBA00001974"/>
    </source>
</evidence>